<organism evidence="9 10">
    <name type="scientific">Lignipirellula cremea</name>
    <dbReference type="NCBI Taxonomy" id="2528010"/>
    <lineage>
        <taxon>Bacteria</taxon>
        <taxon>Pseudomonadati</taxon>
        <taxon>Planctomycetota</taxon>
        <taxon>Planctomycetia</taxon>
        <taxon>Pirellulales</taxon>
        <taxon>Pirellulaceae</taxon>
        <taxon>Lignipirellula</taxon>
    </lineage>
</organism>
<dbReference type="Proteomes" id="UP000317648">
    <property type="component" value="Chromosome"/>
</dbReference>
<feature type="domain" description="4Fe-4S ferredoxin-type" evidence="8">
    <location>
        <begin position="667"/>
        <end position="698"/>
    </location>
</feature>
<keyword evidence="1" id="KW-0813">Transport</keyword>
<dbReference type="Gene3D" id="2.60.200.20">
    <property type="match status" value="1"/>
</dbReference>
<evidence type="ECO:0000259" key="8">
    <source>
        <dbReference type="PROSITE" id="PS51379"/>
    </source>
</evidence>
<dbReference type="EMBL" id="CP036433">
    <property type="protein sequence ID" value="QDU93989.1"/>
    <property type="molecule type" value="Genomic_DNA"/>
</dbReference>
<feature type="compositionally biased region" description="Acidic residues" evidence="7">
    <location>
        <begin position="181"/>
        <end position="194"/>
    </location>
</feature>
<evidence type="ECO:0000256" key="6">
    <source>
        <dbReference type="ARBA" id="ARBA00023014"/>
    </source>
</evidence>
<evidence type="ECO:0000256" key="5">
    <source>
        <dbReference type="ARBA" id="ARBA00023004"/>
    </source>
</evidence>
<evidence type="ECO:0000313" key="9">
    <source>
        <dbReference type="EMBL" id="QDU93989.1"/>
    </source>
</evidence>
<keyword evidence="3" id="KW-0479">Metal-binding</keyword>
<reference evidence="9 10" key="1">
    <citation type="submission" date="2019-02" db="EMBL/GenBank/DDBJ databases">
        <title>Deep-cultivation of Planctomycetes and their phenomic and genomic characterization uncovers novel biology.</title>
        <authorList>
            <person name="Wiegand S."/>
            <person name="Jogler M."/>
            <person name="Boedeker C."/>
            <person name="Pinto D."/>
            <person name="Vollmers J."/>
            <person name="Rivas-Marin E."/>
            <person name="Kohn T."/>
            <person name="Peeters S.H."/>
            <person name="Heuer A."/>
            <person name="Rast P."/>
            <person name="Oberbeckmann S."/>
            <person name="Bunk B."/>
            <person name="Jeske O."/>
            <person name="Meyerdierks A."/>
            <person name="Storesund J.E."/>
            <person name="Kallscheuer N."/>
            <person name="Luecker S."/>
            <person name="Lage O.M."/>
            <person name="Pohl T."/>
            <person name="Merkel B.J."/>
            <person name="Hornburger P."/>
            <person name="Mueller R.-W."/>
            <person name="Bruemmer F."/>
            <person name="Labrenz M."/>
            <person name="Spormann A.M."/>
            <person name="Op den Camp H."/>
            <person name="Overmann J."/>
            <person name="Amann R."/>
            <person name="Jetten M.S.M."/>
            <person name="Mascher T."/>
            <person name="Medema M.H."/>
            <person name="Devos D.P."/>
            <person name="Kaster A.-K."/>
            <person name="Ovreas L."/>
            <person name="Rohde M."/>
            <person name="Galperin M.Y."/>
            <person name="Jogler C."/>
        </authorList>
    </citation>
    <scope>NUCLEOTIDE SEQUENCE [LARGE SCALE GENOMIC DNA]</scope>
    <source>
        <strain evidence="9 10">Pla85_3_4</strain>
    </source>
</reference>
<keyword evidence="2" id="KW-0004">4Fe-4S</keyword>
<evidence type="ECO:0000256" key="1">
    <source>
        <dbReference type="ARBA" id="ARBA00022448"/>
    </source>
</evidence>
<protein>
    <submittedName>
        <fullName evidence="9">Electron transport protein HydN</fullName>
    </submittedName>
</protein>
<dbReference type="InterPro" id="IPR017896">
    <property type="entry name" value="4Fe4S_Fe-S-bd"/>
</dbReference>
<dbReference type="PANTHER" id="PTHR42859:SF10">
    <property type="entry name" value="DIMETHYLSULFOXIDE REDUCTASE CHAIN B"/>
    <property type="match status" value="1"/>
</dbReference>
<sequence>MRLGRAPAAGWDVEWDMRISREHADLRVEGQSLVVRLVDDARNDATFRGVKTRCFTMAPGEEFRLGKTRFRFARADESECDKPVKLSGQSPPEPSPLAPRSTPAELAQLKEKMASLRQVVQGGKAAVSGPASPAQELVDQLQARLDQLRQQMANPPASAASPADAGSRPSDPPPPHKVPSLEEEGPSIPEEEIPADERESVVDLVEFVPDPKADGPSSDSPWNAAEIEAAGLEDSWAADGLLDDADFHDPPGPPRPRDITDRLDVSQLHDRILEVDQQIREVGVDNVSDSKKLTESQQAYIELLLERLASEQVASSEDVLAIRENRDLMQQIAAAQDELAEQAIAKMRQSDSSLEAVDLVALQVKYEAARAKRSEDLTGSEQDVLSRMAAQGRSLTDLADEAQAAGVAAVEARISAQSRSQVWGRLPASVQQLIRRIAGGKQPTEDDKLQLLSALNGLIRDPRLLASALKELLQSSAIATPLRDFPQATRDEVDDWSDLQLQAGRRLAFSQLYPSLATPSQALRPTVVRYLSRGDLLGFVADADGLCWNAVYVAYDYPPGRIRPAAVELARLEWSVIEPLLRRNSSLANKAAALTALVPMTPRSHTPPPDADRLRSLPDYRRLGLHQGLQTMLLDREVCGDCNACVQACIDTHDDGFSRLALTGPTIEKRLVPTTCRQCVDPTCLVGCPVQAISREERGQITIHDWCIGCGLCAEQCPFEAIQIHDVGLIPARSDAWRLAPDLNTGDRWTRPGFDDSAWRQGALPLAWDAAAQTSLAPGEETSLALCCRREFSLERLQRGREASYLLSLSTTAPSAQVWINGVRLSPWTSPEPSASDPEKTLYRVASSAIGAKASNLLAVRLASGAALDSRLLEVRLDVLPADARSGQGELFVLAASQRTAAKRPVVCDLCAQLPDQDPACVTACPHAGAFRFDGRC</sequence>
<dbReference type="Gene3D" id="3.30.70.20">
    <property type="match status" value="2"/>
</dbReference>
<keyword evidence="5" id="KW-0408">Iron</keyword>
<name>A0A518DQ59_9BACT</name>
<dbReference type="SUPFAM" id="SSF49785">
    <property type="entry name" value="Galactose-binding domain-like"/>
    <property type="match status" value="1"/>
</dbReference>
<dbReference type="GO" id="GO:0046872">
    <property type="term" value="F:metal ion binding"/>
    <property type="evidence" value="ECO:0007669"/>
    <property type="project" value="UniProtKB-KW"/>
</dbReference>
<evidence type="ECO:0000256" key="4">
    <source>
        <dbReference type="ARBA" id="ARBA00022982"/>
    </source>
</evidence>
<dbReference type="InterPro" id="IPR017900">
    <property type="entry name" value="4Fe4S_Fe_S_CS"/>
</dbReference>
<accession>A0A518DQ59</accession>
<dbReference type="SUPFAM" id="SSF49879">
    <property type="entry name" value="SMAD/FHA domain"/>
    <property type="match status" value="1"/>
</dbReference>
<evidence type="ECO:0000256" key="2">
    <source>
        <dbReference type="ARBA" id="ARBA00022485"/>
    </source>
</evidence>
<keyword evidence="6" id="KW-0411">Iron-sulfur</keyword>
<dbReference type="KEGG" id="lcre:Pla8534_17750"/>
<dbReference type="GO" id="GO:0051539">
    <property type="term" value="F:4 iron, 4 sulfur cluster binding"/>
    <property type="evidence" value="ECO:0007669"/>
    <property type="project" value="UniProtKB-KW"/>
</dbReference>
<dbReference type="SUPFAM" id="SSF54862">
    <property type="entry name" value="4Fe-4S ferredoxins"/>
    <property type="match status" value="1"/>
</dbReference>
<dbReference type="PANTHER" id="PTHR42859">
    <property type="entry name" value="OXIDOREDUCTASE"/>
    <property type="match status" value="1"/>
</dbReference>
<gene>
    <name evidence="9" type="primary">hydN</name>
    <name evidence="9" type="ORF">Pla8534_17750</name>
</gene>
<dbReference type="PROSITE" id="PS00198">
    <property type="entry name" value="4FE4S_FER_1"/>
    <property type="match status" value="1"/>
</dbReference>
<evidence type="ECO:0000256" key="3">
    <source>
        <dbReference type="ARBA" id="ARBA00022723"/>
    </source>
</evidence>
<dbReference type="Gene3D" id="2.60.120.260">
    <property type="entry name" value="Galactose-binding domain-like"/>
    <property type="match status" value="1"/>
</dbReference>
<evidence type="ECO:0000256" key="7">
    <source>
        <dbReference type="SAM" id="MobiDB-lite"/>
    </source>
</evidence>
<dbReference type="PROSITE" id="PS51379">
    <property type="entry name" value="4FE4S_FER_2"/>
    <property type="match status" value="2"/>
</dbReference>
<feature type="region of interest" description="Disordered" evidence="7">
    <location>
        <begin position="151"/>
        <end position="198"/>
    </location>
</feature>
<dbReference type="Pfam" id="PF00037">
    <property type="entry name" value="Fer4"/>
    <property type="match status" value="1"/>
</dbReference>
<keyword evidence="10" id="KW-1185">Reference proteome</keyword>
<feature type="compositionally biased region" description="Low complexity" evidence="7">
    <location>
        <begin position="151"/>
        <end position="169"/>
    </location>
</feature>
<keyword evidence="4" id="KW-0249">Electron transport</keyword>
<proteinExistence type="predicted"/>
<dbReference type="InterPro" id="IPR008979">
    <property type="entry name" value="Galactose-bd-like_sf"/>
</dbReference>
<dbReference type="AlphaFoldDB" id="A0A518DQ59"/>
<evidence type="ECO:0000313" key="10">
    <source>
        <dbReference type="Proteomes" id="UP000317648"/>
    </source>
</evidence>
<dbReference type="CDD" id="cd00060">
    <property type="entry name" value="FHA"/>
    <property type="match status" value="1"/>
</dbReference>
<feature type="region of interest" description="Disordered" evidence="7">
    <location>
        <begin position="77"/>
        <end position="102"/>
    </location>
</feature>
<dbReference type="InterPro" id="IPR050294">
    <property type="entry name" value="RnfB_subfamily"/>
</dbReference>
<feature type="domain" description="4Fe-4S ferredoxin-type" evidence="8">
    <location>
        <begin position="699"/>
        <end position="727"/>
    </location>
</feature>
<dbReference type="InterPro" id="IPR008984">
    <property type="entry name" value="SMAD_FHA_dom_sf"/>
</dbReference>